<dbReference type="EC" id="2.7.13.3" evidence="2"/>
<protein>
    <recommendedName>
        <fullName evidence="2">histidine kinase</fullName>
        <ecNumber evidence="2">2.7.13.3</ecNumber>
    </recommendedName>
</protein>
<evidence type="ECO:0000256" key="2">
    <source>
        <dbReference type="ARBA" id="ARBA00012438"/>
    </source>
</evidence>
<evidence type="ECO:0000256" key="6">
    <source>
        <dbReference type="SAM" id="MobiDB-lite"/>
    </source>
</evidence>
<sequence length="526" mass="55319">MSSTPPSGLRQVAPWVSVVGVLAYVLVAPVLYSSTTFPGWIAWVVGIAAVLLAVAAALVSARSAAVDQQEHRQLARTARELDARSDARRVALRALVEEQLPAFLDSTPAPPLPQVDDDAARTSLSTAATALARVQDERLARRDAVQVAVVALGRKVQASAHRIQEEAARMVQRHPTDPDILQTSMRVDHAAAQQARQAQSLAALCGEWPGQQWNEPLALPDVVKGAAGRITAFHRVEVSGDPGVAVSARVVEPLIHLVSELLANATQSSPPTTQVLVSLRQVQRGAVVEIDDCGVGLDTKQLDQARDIASGKKAVSIVDLGEIPQTGLAVVGTYARRHGFRVDITESVYGGLRAIVMIPAELTEALVPAGMLAGAVPSPAARAASVPTVPTVPAAPEPAPTPAVRTAVSVVEPPAATDPLTDDAWPAEAPVETPVAGVERPPLRPGRTSPVDDEFPEPAALPQRRSRRGEAEQPADPAPPARPARTQSAEEAGQWMGAFFSTNSGRLEDASHSTSATDADETSEDR</sequence>
<comment type="caution">
    <text evidence="9">The sequence shown here is derived from an EMBL/GenBank/DDBJ whole genome shotgun (WGS) entry which is preliminary data.</text>
</comment>
<dbReference type="RefSeq" id="WP_236090099.1">
    <property type="nucleotide sequence ID" value="NZ_JAKGSG010000041.1"/>
</dbReference>
<name>A0AA41QFS9_9MICO</name>
<dbReference type="Gene3D" id="3.30.565.10">
    <property type="entry name" value="Histidine kinase-like ATPase, C-terminal domain"/>
    <property type="match status" value="1"/>
</dbReference>
<dbReference type="Pfam" id="PF02518">
    <property type="entry name" value="HATPase_c"/>
    <property type="match status" value="1"/>
</dbReference>
<dbReference type="PANTHER" id="PTHR45436">
    <property type="entry name" value="SENSOR HISTIDINE KINASE YKOH"/>
    <property type="match status" value="1"/>
</dbReference>
<proteinExistence type="predicted"/>
<keyword evidence="5" id="KW-0418">Kinase</keyword>
<feature type="domain" description="Histidine kinase/HSP90-like ATPase" evidence="8">
    <location>
        <begin position="249"/>
        <end position="362"/>
    </location>
</feature>
<evidence type="ECO:0000313" key="9">
    <source>
        <dbReference type="EMBL" id="MCF4122303.1"/>
    </source>
</evidence>
<dbReference type="GO" id="GO:0005524">
    <property type="term" value="F:ATP binding"/>
    <property type="evidence" value="ECO:0007669"/>
    <property type="project" value="UniProtKB-KW"/>
</dbReference>
<keyword evidence="7" id="KW-0472">Membrane</keyword>
<gene>
    <name evidence="9" type="ORF">L1785_15090</name>
</gene>
<evidence type="ECO:0000256" key="4">
    <source>
        <dbReference type="ARBA" id="ARBA00022679"/>
    </source>
</evidence>
<evidence type="ECO:0000313" key="10">
    <source>
        <dbReference type="Proteomes" id="UP001165405"/>
    </source>
</evidence>
<dbReference type="Proteomes" id="UP001165405">
    <property type="component" value="Unassembled WGS sequence"/>
</dbReference>
<accession>A0AA41QFS9</accession>
<dbReference type="SMART" id="SM00387">
    <property type="entry name" value="HATPase_c"/>
    <property type="match status" value="1"/>
</dbReference>
<evidence type="ECO:0000256" key="5">
    <source>
        <dbReference type="ARBA" id="ARBA00022777"/>
    </source>
</evidence>
<dbReference type="PANTHER" id="PTHR45436:SF5">
    <property type="entry name" value="SENSOR HISTIDINE KINASE TRCS"/>
    <property type="match status" value="1"/>
</dbReference>
<comment type="catalytic activity">
    <reaction evidence="1">
        <text>ATP + protein L-histidine = ADP + protein N-phospho-L-histidine.</text>
        <dbReference type="EC" id="2.7.13.3"/>
    </reaction>
</comment>
<keyword evidence="9" id="KW-0067">ATP-binding</keyword>
<dbReference type="InterPro" id="IPR036890">
    <property type="entry name" value="HATPase_C_sf"/>
</dbReference>
<evidence type="ECO:0000256" key="7">
    <source>
        <dbReference type="SAM" id="Phobius"/>
    </source>
</evidence>
<organism evidence="9 10">
    <name type="scientific">Antribacter soli</name>
    <dbReference type="NCBI Taxonomy" id="2910976"/>
    <lineage>
        <taxon>Bacteria</taxon>
        <taxon>Bacillati</taxon>
        <taxon>Actinomycetota</taxon>
        <taxon>Actinomycetes</taxon>
        <taxon>Micrococcales</taxon>
        <taxon>Promicromonosporaceae</taxon>
        <taxon>Antribacter</taxon>
    </lineage>
</organism>
<dbReference type="GO" id="GO:0000160">
    <property type="term" value="P:phosphorelay signal transduction system"/>
    <property type="evidence" value="ECO:0007669"/>
    <property type="project" value="TreeGrafter"/>
</dbReference>
<dbReference type="SUPFAM" id="SSF55874">
    <property type="entry name" value="ATPase domain of HSP90 chaperone/DNA topoisomerase II/histidine kinase"/>
    <property type="match status" value="1"/>
</dbReference>
<dbReference type="EMBL" id="JAKGSG010000041">
    <property type="protein sequence ID" value="MCF4122303.1"/>
    <property type="molecule type" value="Genomic_DNA"/>
</dbReference>
<reference evidence="9" key="1">
    <citation type="submission" date="2022-01" db="EMBL/GenBank/DDBJ databases">
        <title>Antribacter sp. nov., isolated from Guizhou of China.</title>
        <authorList>
            <person name="Chengliang C."/>
            <person name="Ya Z."/>
        </authorList>
    </citation>
    <scope>NUCLEOTIDE SEQUENCE</scope>
    <source>
        <strain evidence="9">KLBMP 9083</strain>
    </source>
</reference>
<evidence type="ECO:0000259" key="8">
    <source>
        <dbReference type="SMART" id="SM00387"/>
    </source>
</evidence>
<dbReference type="InterPro" id="IPR050428">
    <property type="entry name" value="TCS_sensor_his_kinase"/>
</dbReference>
<keyword evidence="4" id="KW-0808">Transferase</keyword>
<dbReference type="GO" id="GO:0004673">
    <property type="term" value="F:protein histidine kinase activity"/>
    <property type="evidence" value="ECO:0007669"/>
    <property type="project" value="UniProtKB-EC"/>
</dbReference>
<dbReference type="GO" id="GO:0005886">
    <property type="term" value="C:plasma membrane"/>
    <property type="evidence" value="ECO:0007669"/>
    <property type="project" value="TreeGrafter"/>
</dbReference>
<feature type="transmembrane region" description="Helical" evidence="7">
    <location>
        <begin position="40"/>
        <end position="59"/>
    </location>
</feature>
<keyword evidence="3" id="KW-0597">Phosphoprotein</keyword>
<feature type="transmembrane region" description="Helical" evidence="7">
    <location>
        <begin position="12"/>
        <end position="34"/>
    </location>
</feature>
<feature type="region of interest" description="Disordered" evidence="6">
    <location>
        <begin position="432"/>
        <end position="526"/>
    </location>
</feature>
<evidence type="ECO:0000256" key="3">
    <source>
        <dbReference type="ARBA" id="ARBA00022553"/>
    </source>
</evidence>
<dbReference type="AlphaFoldDB" id="A0AA41QFS9"/>
<dbReference type="InterPro" id="IPR003594">
    <property type="entry name" value="HATPase_dom"/>
</dbReference>
<keyword evidence="10" id="KW-1185">Reference proteome</keyword>
<keyword evidence="7" id="KW-0812">Transmembrane</keyword>
<evidence type="ECO:0000256" key="1">
    <source>
        <dbReference type="ARBA" id="ARBA00000085"/>
    </source>
</evidence>
<keyword evidence="9" id="KW-0547">Nucleotide-binding</keyword>
<keyword evidence="7" id="KW-1133">Transmembrane helix</keyword>